<dbReference type="GO" id="GO:0030127">
    <property type="term" value="C:COPII vesicle coat"/>
    <property type="evidence" value="ECO:0007669"/>
    <property type="project" value="InterPro"/>
</dbReference>
<sequence>MGPPQQQMGPPQQQMGPLQQHMGPPQQQMGPPQQQTGPPQQQMGPPQQQMGHPQQQMGPHQQQAAYNQGPYPPPPMGGIVGPPQHAGGMGPPPAMGAAPSQPSPYMQQPPAGSRYPAPPRGTPGYPPTPMYAGGMMPPGAPLGPQQAAGGGYLNGPPGMAPQGPPGLQQQAPRKLDPDQMPSPIQVMEDDQKARSGPFKTAVKGQTPPMVLTDYLVEDTGYASPRLLRASTYHVPSTSDMSKQTGIPFAVAITPFAEIPEGELAPPISPPMAADQQGTSVLGPVRCNSLTFHFHQMQGLHVSLHAVLGWRETVHVPILQRPNGSALGILCSSRPHRPTNDTFPKPPGFVFCIDVSYNNIRSGLLPLICANLQSMLSVLPKEHGAEKSVMRVGFITYGKQLHFYNCSPSLAAPQMLVVPDVEDVFMPLLDGFLVDPEESASQIKMLLEMLPGLFAATRETETILGPAIQAGMEALKASERAGKVLVFHSSLPTAEAPGKLKNRDDRKLLGTEKEKAILTPQNTWYNTLAQECVSAGVSVDLFLTNNSYIDVATIGQVARLTGGQVNKYTYFQADVDGERLLYDLRRALSRAIVFDAVMRVRTSTGIRPVDFYGHLYMANTTDIELAAMDSDKSICVEMKHDDKLTEEEAVFIQVAILFTSVGGQRRLRILNLACGVALQMADSYRCAELDTMVNCFAKATIKEALINKCAQILACYRKHCASPSSPGQLILPEGMKLLPLYINCLLKSDALRLRILNLACGVALQMADSYRCAELDTMVNCFAKATISHLCDNNPKAIKEALINKCAQILACYRKHCASPSSPGQLILPEGMKLLPLYINCLLKSDALSGGQELTTDDRAFQMMAVMAMDVVSTVAYFYPRLIPLHEVDPGGDRQALIPAPIRCLSEKLKDYGIYLLENGIYMFLWVGLSAPPDLVRDVFGVDNTALIDETKPCLPPLDNERNRRVREIVEAVQTQRSRRMRLTLVKQRDKMELVFRKFLVEDRSPNNDGSASYVDFLCHIHKEVRQMIA</sequence>
<proteinExistence type="inferred from homology"/>
<evidence type="ECO:0000256" key="4">
    <source>
        <dbReference type="ARBA" id="ARBA00022448"/>
    </source>
</evidence>
<evidence type="ECO:0000256" key="2">
    <source>
        <dbReference type="ARBA" id="ARBA00004397"/>
    </source>
</evidence>
<evidence type="ECO:0000313" key="12">
    <source>
        <dbReference type="EMBL" id="CAD7228765.1"/>
    </source>
</evidence>
<dbReference type="InterPro" id="IPR050550">
    <property type="entry name" value="SEC23_SEC24_subfamily"/>
</dbReference>
<feature type="domain" description="Sec23/Sec24 trunk" evidence="9">
    <location>
        <begin position="343"/>
        <end position="586"/>
    </location>
</feature>
<evidence type="ECO:0000256" key="6">
    <source>
        <dbReference type="ARBA" id="ARBA00023329"/>
    </source>
</evidence>
<dbReference type="CDD" id="cd01479">
    <property type="entry name" value="Sec24-like"/>
    <property type="match status" value="1"/>
</dbReference>
<dbReference type="SUPFAM" id="SSF82754">
    <property type="entry name" value="C-terminal, gelsolin-like domain of Sec23/24"/>
    <property type="match status" value="1"/>
</dbReference>
<dbReference type="OrthoDB" id="49016at2759"/>
<dbReference type="GO" id="GO:0008270">
    <property type="term" value="F:zinc ion binding"/>
    <property type="evidence" value="ECO:0007669"/>
    <property type="project" value="TreeGrafter"/>
</dbReference>
<dbReference type="InterPro" id="IPR007123">
    <property type="entry name" value="Gelsolin-like_dom"/>
</dbReference>
<feature type="region of interest" description="Disordered" evidence="7">
    <location>
        <begin position="139"/>
        <end position="175"/>
    </location>
</feature>
<dbReference type="Gene3D" id="3.40.50.410">
    <property type="entry name" value="von Willebrand factor, type A domain"/>
    <property type="match status" value="1"/>
</dbReference>
<dbReference type="Pfam" id="PF04811">
    <property type="entry name" value="Sec23_trunk"/>
    <property type="match status" value="1"/>
</dbReference>
<evidence type="ECO:0000259" key="8">
    <source>
        <dbReference type="Pfam" id="PF00626"/>
    </source>
</evidence>
<evidence type="ECO:0000256" key="5">
    <source>
        <dbReference type="ARBA" id="ARBA00022927"/>
    </source>
</evidence>
<reference evidence="12" key="1">
    <citation type="submission" date="2020-11" db="EMBL/GenBank/DDBJ databases">
        <authorList>
            <person name="Tran Van P."/>
        </authorList>
    </citation>
    <scope>NUCLEOTIDE SEQUENCE</scope>
</reference>
<dbReference type="Pfam" id="PF04815">
    <property type="entry name" value="Sec23_helical"/>
    <property type="match status" value="2"/>
</dbReference>
<name>A0A7R8WBW0_9CRUS</name>
<dbReference type="GO" id="GO:0070971">
    <property type="term" value="C:endoplasmic reticulum exit site"/>
    <property type="evidence" value="ECO:0007669"/>
    <property type="project" value="TreeGrafter"/>
</dbReference>
<dbReference type="EMBL" id="OB661693">
    <property type="protein sequence ID" value="CAD7228765.1"/>
    <property type="molecule type" value="Genomic_DNA"/>
</dbReference>
<gene>
    <name evidence="12" type="ORF">CTOB1V02_LOCUS6643</name>
</gene>
<feature type="domain" description="Sec23/Sec24 helical" evidence="10">
    <location>
        <begin position="699"/>
        <end position="751"/>
    </location>
</feature>
<dbReference type="Gene3D" id="2.60.40.1670">
    <property type="entry name" value="beta-sandwich domain of Sec23/24"/>
    <property type="match status" value="1"/>
</dbReference>
<dbReference type="SUPFAM" id="SSF81811">
    <property type="entry name" value="Helical domain of Sec23/24"/>
    <property type="match status" value="2"/>
</dbReference>
<dbReference type="InterPro" id="IPR012990">
    <property type="entry name" value="Beta-sandwich_Sec23_24"/>
</dbReference>
<dbReference type="SUPFAM" id="SSF81995">
    <property type="entry name" value="beta-sandwich domain of Sec23/24"/>
    <property type="match status" value="1"/>
</dbReference>
<dbReference type="InterPro" id="IPR006896">
    <property type="entry name" value="Sec23/24_trunk_dom"/>
</dbReference>
<evidence type="ECO:0000259" key="10">
    <source>
        <dbReference type="Pfam" id="PF04815"/>
    </source>
</evidence>
<dbReference type="Gene3D" id="1.20.120.730">
    <property type="entry name" value="Sec23/Sec24 helical domain"/>
    <property type="match status" value="2"/>
</dbReference>
<dbReference type="GO" id="GO:0005789">
    <property type="term" value="C:endoplasmic reticulum membrane"/>
    <property type="evidence" value="ECO:0007669"/>
    <property type="project" value="UniProtKB-SubCell"/>
</dbReference>
<feature type="compositionally biased region" description="Low complexity" evidence="7">
    <location>
        <begin position="1"/>
        <end position="63"/>
    </location>
</feature>
<protein>
    <submittedName>
        <fullName evidence="12">Uncharacterized protein</fullName>
    </submittedName>
</protein>
<keyword evidence="6" id="KW-0968">Cytoplasmic vesicle</keyword>
<dbReference type="Pfam" id="PF08033">
    <property type="entry name" value="Sec23_BS"/>
    <property type="match status" value="1"/>
</dbReference>
<dbReference type="InterPro" id="IPR041742">
    <property type="entry name" value="Sec24-like_trunk_dom"/>
</dbReference>
<dbReference type="AlphaFoldDB" id="A0A7R8WBW0"/>
<comment type="similarity">
    <text evidence="3">Belongs to the SEC23/SEC24 family. SEC24 subfamily.</text>
</comment>
<dbReference type="PANTHER" id="PTHR13803:SF4">
    <property type="entry name" value="SECRETORY 24CD, ISOFORM C"/>
    <property type="match status" value="1"/>
</dbReference>
<dbReference type="Pfam" id="PF00626">
    <property type="entry name" value="Gelsolin"/>
    <property type="match status" value="1"/>
</dbReference>
<dbReference type="InterPro" id="IPR036180">
    <property type="entry name" value="Gelsolin-like_dom_sf"/>
</dbReference>
<evidence type="ECO:0000256" key="1">
    <source>
        <dbReference type="ARBA" id="ARBA00004299"/>
    </source>
</evidence>
<feature type="domain" description="Sec23/Sec24 beta-sandwich" evidence="11">
    <location>
        <begin position="593"/>
        <end position="675"/>
    </location>
</feature>
<dbReference type="InterPro" id="IPR006900">
    <property type="entry name" value="Sec23/24_helical_dom"/>
</dbReference>
<keyword evidence="4" id="KW-0813">Transport</keyword>
<feature type="domain" description="Sec23/Sec24 helical" evidence="10">
    <location>
        <begin position="774"/>
        <end position="873"/>
    </location>
</feature>
<accession>A0A7R8WBW0</accession>
<feature type="compositionally biased region" description="Pro residues" evidence="7">
    <location>
        <begin position="116"/>
        <end position="126"/>
    </location>
</feature>
<dbReference type="GO" id="GO:0006886">
    <property type="term" value="P:intracellular protein transport"/>
    <property type="evidence" value="ECO:0007669"/>
    <property type="project" value="InterPro"/>
</dbReference>
<dbReference type="InterPro" id="IPR036175">
    <property type="entry name" value="Sec23/24_helical_dom_sf"/>
</dbReference>
<dbReference type="SUPFAM" id="SSF53300">
    <property type="entry name" value="vWA-like"/>
    <property type="match status" value="1"/>
</dbReference>
<evidence type="ECO:0000259" key="11">
    <source>
        <dbReference type="Pfam" id="PF08033"/>
    </source>
</evidence>
<comment type="subcellular location">
    <subcellularLocation>
        <location evidence="1">Cytoplasmic vesicle</location>
        <location evidence="1">COPII-coated vesicle membrane</location>
        <topology evidence="1">Peripheral membrane protein</topology>
        <orientation evidence="1">Cytoplasmic side</orientation>
    </subcellularLocation>
    <subcellularLocation>
        <location evidence="2">Endoplasmic reticulum membrane</location>
        <topology evidence="2">Peripheral membrane protein</topology>
        <orientation evidence="2">Cytoplasmic side</orientation>
    </subcellularLocation>
</comment>
<dbReference type="InterPro" id="IPR036465">
    <property type="entry name" value="vWFA_dom_sf"/>
</dbReference>
<dbReference type="GO" id="GO:0000149">
    <property type="term" value="F:SNARE binding"/>
    <property type="evidence" value="ECO:0007669"/>
    <property type="project" value="TreeGrafter"/>
</dbReference>
<keyword evidence="5" id="KW-0653">Protein transport</keyword>
<dbReference type="FunFam" id="3.40.50.410:FF:000020">
    <property type="entry name" value="protein transport protein Sec24D isoform X1"/>
    <property type="match status" value="1"/>
</dbReference>
<dbReference type="Gene3D" id="3.40.20.10">
    <property type="entry name" value="Severin"/>
    <property type="match status" value="1"/>
</dbReference>
<dbReference type="GO" id="GO:0090110">
    <property type="term" value="P:COPII-coated vesicle cargo loading"/>
    <property type="evidence" value="ECO:0007669"/>
    <property type="project" value="TreeGrafter"/>
</dbReference>
<organism evidence="12">
    <name type="scientific">Cyprideis torosa</name>
    <dbReference type="NCBI Taxonomy" id="163714"/>
    <lineage>
        <taxon>Eukaryota</taxon>
        <taxon>Metazoa</taxon>
        <taxon>Ecdysozoa</taxon>
        <taxon>Arthropoda</taxon>
        <taxon>Crustacea</taxon>
        <taxon>Oligostraca</taxon>
        <taxon>Ostracoda</taxon>
        <taxon>Podocopa</taxon>
        <taxon>Podocopida</taxon>
        <taxon>Cytherocopina</taxon>
        <taxon>Cytheroidea</taxon>
        <taxon>Cytherideidae</taxon>
        <taxon>Cyprideis</taxon>
    </lineage>
</organism>
<dbReference type="InterPro" id="IPR029006">
    <property type="entry name" value="ADF-H/Gelsolin-like_dom_sf"/>
</dbReference>
<feature type="domain" description="Gelsolin-like" evidence="8">
    <location>
        <begin position="898"/>
        <end position="968"/>
    </location>
</feature>
<evidence type="ECO:0000259" key="9">
    <source>
        <dbReference type="Pfam" id="PF04811"/>
    </source>
</evidence>
<feature type="compositionally biased region" description="Low complexity" evidence="7">
    <location>
        <begin position="95"/>
        <end position="115"/>
    </location>
</feature>
<feature type="region of interest" description="Disordered" evidence="7">
    <location>
        <begin position="1"/>
        <end position="126"/>
    </location>
</feature>
<evidence type="ECO:0000256" key="3">
    <source>
        <dbReference type="ARBA" id="ARBA00008334"/>
    </source>
</evidence>
<evidence type="ECO:0000256" key="7">
    <source>
        <dbReference type="SAM" id="MobiDB-lite"/>
    </source>
</evidence>
<dbReference type="PANTHER" id="PTHR13803">
    <property type="entry name" value="SEC24-RELATED PROTEIN"/>
    <property type="match status" value="1"/>
</dbReference>